<name>A0A816AEF6_9BILA</name>
<dbReference type="OrthoDB" id="120976at2759"/>
<keyword evidence="1" id="KW-0677">Repeat</keyword>
<keyword evidence="4" id="KW-1185">Reference proteome</keyword>
<evidence type="ECO:0000313" key="4">
    <source>
        <dbReference type="Proteomes" id="UP000663829"/>
    </source>
</evidence>
<gene>
    <name evidence="2" type="ORF">GPM918_LOCUS42118</name>
    <name evidence="3" type="ORF">SRO942_LOCUS43300</name>
</gene>
<proteinExistence type="predicted"/>
<dbReference type="SMART" id="SM00368">
    <property type="entry name" value="LRR_RI"/>
    <property type="match status" value="5"/>
</dbReference>
<evidence type="ECO:0000256" key="1">
    <source>
        <dbReference type="ARBA" id="ARBA00022737"/>
    </source>
</evidence>
<dbReference type="Proteomes" id="UP000681722">
    <property type="component" value="Unassembled WGS sequence"/>
</dbReference>
<protein>
    <submittedName>
        <fullName evidence="2">Uncharacterized protein</fullName>
    </submittedName>
</protein>
<dbReference type="SUPFAM" id="SSF52047">
    <property type="entry name" value="RNI-like"/>
    <property type="match status" value="1"/>
</dbReference>
<dbReference type="InterPro" id="IPR001611">
    <property type="entry name" value="Leu-rich_rpt"/>
</dbReference>
<dbReference type="EMBL" id="CAJNOQ010034797">
    <property type="protein sequence ID" value="CAF1596394.1"/>
    <property type="molecule type" value="Genomic_DNA"/>
</dbReference>
<dbReference type="InterPro" id="IPR032675">
    <property type="entry name" value="LRR_dom_sf"/>
</dbReference>
<dbReference type="PANTHER" id="PTHR24111">
    <property type="entry name" value="LEUCINE-RICH REPEAT-CONTAINING PROTEIN 34"/>
    <property type="match status" value="1"/>
</dbReference>
<evidence type="ECO:0000313" key="2">
    <source>
        <dbReference type="EMBL" id="CAF1596394.1"/>
    </source>
</evidence>
<dbReference type="Gene3D" id="3.80.10.10">
    <property type="entry name" value="Ribonuclease Inhibitor"/>
    <property type="match status" value="1"/>
</dbReference>
<reference evidence="2" key="1">
    <citation type="submission" date="2021-02" db="EMBL/GenBank/DDBJ databases">
        <authorList>
            <person name="Nowell W R."/>
        </authorList>
    </citation>
    <scope>NUCLEOTIDE SEQUENCE</scope>
</reference>
<organism evidence="2 4">
    <name type="scientific">Didymodactylos carnosus</name>
    <dbReference type="NCBI Taxonomy" id="1234261"/>
    <lineage>
        <taxon>Eukaryota</taxon>
        <taxon>Metazoa</taxon>
        <taxon>Spiralia</taxon>
        <taxon>Gnathifera</taxon>
        <taxon>Rotifera</taxon>
        <taxon>Eurotatoria</taxon>
        <taxon>Bdelloidea</taxon>
        <taxon>Philodinida</taxon>
        <taxon>Philodinidae</taxon>
        <taxon>Didymodactylos</taxon>
    </lineage>
</organism>
<dbReference type="Proteomes" id="UP000663829">
    <property type="component" value="Unassembled WGS sequence"/>
</dbReference>
<dbReference type="Pfam" id="PF13516">
    <property type="entry name" value="LRR_6"/>
    <property type="match status" value="3"/>
</dbReference>
<dbReference type="PANTHER" id="PTHR24111:SF0">
    <property type="entry name" value="LEUCINE-RICH REPEAT-CONTAINING PROTEIN"/>
    <property type="match status" value="1"/>
</dbReference>
<evidence type="ECO:0000313" key="3">
    <source>
        <dbReference type="EMBL" id="CAF4471288.1"/>
    </source>
</evidence>
<dbReference type="EMBL" id="CAJOBC010101095">
    <property type="protein sequence ID" value="CAF4471288.1"/>
    <property type="molecule type" value="Genomic_DNA"/>
</dbReference>
<accession>A0A816AEF6</accession>
<comment type="caution">
    <text evidence="2">The sequence shown here is derived from an EMBL/GenBank/DDBJ whole genome shotgun (WGS) entry which is preliminary data.</text>
</comment>
<sequence>MQIENPSEAVKHPFIQWLVLALKFSEKHLNEFYELNKSMLNFTNVQLPITIIHTIKEYLNFGKLLRTKISSIRTYLVSNENFPMHHHLLHACENGEEIIFTCDLILEKLELLNKNTYEVHNFRKIFPIVHSEMSELFDSLMYVIEKFNRFYLANSEAIHYDIWREHVPVDHEPSVKAQLLKYLIVVDIRNDVCNISNRFYQIELFTEIFNDKSVRKQGSDWDIFFILSSHLSSQLSSSSNSSEFSSAERIHKQQKYSNYWLEEKLNSENHNDLLMLSTKHKHKSKQLNDQDMKIICEKLKINQHWKSLHICNTQITTKGVSYLCQALKVNSAIVTSLTLTNNQISDKGITLISKLMIKNKTIDSLNLGGNLITDKGVKQIAIMLKKNKTLFELRLQENLITDIGMELLIQALYINKGLDSLDVSSNDLTDDIVTSILNMLNADDHRQNFRLYIYQNQISELNQKIIQDKLKQYTLERYSNICKKRWHTSR</sequence>
<dbReference type="AlphaFoldDB" id="A0A816AEF6"/>
<dbReference type="InterPro" id="IPR052201">
    <property type="entry name" value="LRR-containing_regulator"/>
</dbReference>